<sequence length="58" mass="6550">DSNPSHRFYAYYVQVITLSWSRPYMSLSNRLTNIAHFIGCQSSTTAKQLNVNGNGPSR</sequence>
<comment type="caution">
    <text evidence="1">The sequence shown here is derived from an EMBL/GenBank/DDBJ whole genome shotgun (WGS) entry which is preliminary data.</text>
</comment>
<dbReference type="Proteomes" id="UP000317494">
    <property type="component" value="Unassembled WGS sequence"/>
</dbReference>
<reference evidence="1 2" key="1">
    <citation type="journal article" date="2019" name="Sci. Rep.">
        <title>Comparative genomics of chytrid fungi reveal insights into the obligate biotrophic and pathogenic lifestyle of Synchytrium endobioticum.</title>
        <authorList>
            <person name="van de Vossenberg B.T.L.H."/>
            <person name="Warris S."/>
            <person name="Nguyen H.D.T."/>
            <person name="van Gent-Pelzer M.P.E."/>
            <person name="Joly D.L."/>
            <person name="van de Geest H.C."/>
            <person name="Bonants P.J.M."/>
            <person name="Smith D.S."/>
            <person name="Levesque C.A."/>
            <person name="van der Lee T.A.J."/>
        </authorList>
    </citation>
    <scope>NUCLEOTIDE SEQUENCE [LARGE SCALE GENOMIC DNA]</scope>
    <source>
        <strain evidence="1 2">MB42</strain>
    </source>
</reference>
<dbReference type="EMBL" id="QEAN01000405">
    <property type="protein sequence ID" value="TPX38387.1"/>
    <property type="molecule type" value="Genomic_DNA"/>
</dbReference>
<dbReference type="VEuPathDB" id="FungiDB:SeMB42_g06764"/>
<protein>
    <submittedName>
        <fullName evidence="1">Uncharacterized protein</fullName>
    </submittedName>
</protein>
<evidence type="ECO:0000313" key="2">
    <source>
        <dbReference type="Proteomes" id="UP000317494"/>
    </source>
</evidence>
<accession>A0A507CBE2</accession>
<evidence type="ECO:0000313" key="1">
    <source>
        <dbReference type="EMBL" id="TPX38387.1"/>
    </source>
</evidence>
<organism evidence="1 2">
    <name type="scientific">Synchytrium endobioticum</name>
    <dbReference type="NCBI Taxonomy" id="286115"/>
    <lineage>
        <taxon>Eukaryota</taxon>
        <taxon>Fungi</taxon>
        <taxon>Fungi incertae sedis</taxon>
        <taxon>Chytridiomycota</taxon>
        <taxon>Chytridiomycota incertae sedis</taxon>
        <taxon>Chytridiomycetes</taxon>
        <taxon>Synchytriales</taxon>
        <taxon>Synchytriaceae</taxon>
        <taxon>Synchytrium</taxon>
    </lineage>
</organism>
<name>A0A507CBE2_9FUNG</name>
<dbReference type="AlphaFoldDB" id="A0A507CBE2"/>
<proteinExistence type="predicted"/>
<gene>
    <name evidence="1" type="ORF">SeMB42_g06764</name>
</gene>
<feature type="non-terminal residue" evidence="1">
    <location>
        <position position="1"/>
    </location>
</feature>
<keyword evidence="2" id="KW-1185">Reference proteome</keyword>